<dbReference type="NCBIfam" id="TIGR00587">
    <property type="entry name" value="nfo"/>
    <property type="match status" value="1"/>
</dbReference>
<evidence type="ECO:0000256" key="2">
    <source>
        <dbReference type="ARBA" id="ARBA00022723"/>
    </source>
</evidence>
<evidence type="ECO:0000313" key="10">
    <source>
        <dbReference type="Proteomes" id="UP000830055"/>
    </source>
</evidence>
<dbReference type="Gene3D" id="3.20.20.150">
    <property type="entry name" value="Divalent-metal-dependent TIM barrel enzymes"/>
    <property type="match status" value="1"/>
</dbReference>
<dbReference type="PROSITE" id="PS00731">
    <property type="entry name" value="AP_NUCLEASE_F2_3"/>
    <property type="match status" value="1"/>
</dbReference>
<dbReference type="PANTHER" id="PTHR21445">
    <property type="entry name" value="ENDONUCLEASE IV ENDODEOXYRIBONUCLEASE IV"/>
    <property type="match status" value="1"/>
</dbReference>
<feature type="binding site" evidence="7">
    <location>
        <position position="67"/>
    </location>
    <ligand>
        <name>Zn(2+)</name>
        <dbReference type="ChEBI" id="CHEBI:29105"/>
        <label>1</label>
    </ligand>
</feature>
<evidence type="ECO:0000256" key="6">
    <source>
        <dbReference type="ARBA" id="ARBA00023204"/>
    </source>
</evidence>
<evidence type="ECO:0000256" key="3">
    <source>
        <dbReference type="ARBA" id="ARBA00022763"/>
    </source>
</evidence>
<accession>A0ABM7WE53</accession>
<dbReference type="InterPro" id="IPR018246">
    <property type="entry name" value="AP_endonuc_F2_Zn_BS"/>
</dbReference>
<keyword evidence="10" id="KW-1185">Reference proteome</keyword>
<evidence type="ECO:0000256" key="7">
    <source>
        <dbReference type="HAMAP-Rule" id="MF_00152"/>
    </source>
</evidence>
<dbReference type="RefSeq" id="WP_284152565.1">
    <property type="nucleotide sequence ID" value="NZ_AP025516.1"/>
</dbReference>
<dbReference type="InterPro" id="IPR001719">
    <property type="entry name" value="AP_endonuc_2"/>
</dbReference>
<keyword evidence="7 9" id="KW-0255">Endonuclease</keyword>
<comment type="cofactor">
    <cofactor evidence="7">
        <name>Zn(2+)</name>
        <dbReference type="ChEBI" id="CHEBI:29105"/>
    </cofactor>
    <text evidence="7">Binds 3 Zn(2+) ions.</text>
</comment>
<evidence type="ECO:0000256" key="5">
    <source>
        <dbReference type="ARBA" id="ARBA00022833"/>
    </source>
</evidence>
<feature type="binding site" evidence="7">
    <location>
        <position position="177"/>
    </location>
    <ligand>
        <name>Zn(2+)</name>
        <dbReference type="ChEBI" id="CHEBI:29105"/>
        <label>2</label>
    </ligand>
</feature>
<dbReference type="Pfam" id="PF01261">
    <property type="entry name" value="AP_endonuc_2"/>
    <property type="match status" value="1"/>
</dbReference>
<feature type="binding site" evidence="7">
    <location>
        <position position="214"/>
    </location>
    <ligand>
        <name>Zn(2+)</name>
        <dbReference type="ChEBI" id="CHEBI:29105"/>
        <label>2</label>
    </ligand>
</feature>
<dbReference type="GO" id="GO:0004519">
    <property type="term" value="F:endonuclease activity"/>
    <property type="evidence" value="ECO:0007669"/>
    <property type="project" value="UniProtKB-KW"/>
</dbReference>
<dbReference type="SUPFAM" id="SSF51658">
    <property type="entry name" value="Xylose isomerase-like"/>
    <property type="match status" value="1"/>
</dbReference>
<dbReference type="HAMAP" id="MF_00152">
    <property type="entry name" value="Nfo"/>
    <property type="match status" value="1"/>
</dbReference>
<evidence type="ECO:0000313" key="9">
    <source>
        <dbReference type="EMBL" id="BDD89254.1"/>
    </source>
</evidence>
<evidence type="ECO:0000256" key="1">
    <source>
        <dbReference type="ARBA" id="ARBA00005340"/>
    </source>
</evidence>
<feature type="binding site" evidence="7">
    <location>
        <position position="229"/>
    </location>
    <ligand>
        <name>Zn(2+)</name>
        <dbReference type="ChEBI" id="CHEBI:29105"/>
        <label>3</label>
    </ligand>
</feature>
<comment type="similarity">
    <text evidence="1 7">Belongs to the AP endonuclease 2 family.</text>
</comment>
<keyword evidence="6 7" id="KW-0234">DNA repair</keyword>
<dbReference type="Proteomes" id="UP000830055">
    <property type="component" value="Chromosome"/>
</dbReference>
<organism evidence="9 10">
    <name type="scientific">Desulfofustis limnaeus</name>
    <dbReference type="NCBI Taxonomy" id="2740163"/>
    <lineage>
        <taxon>Bacteria</taxon>
        <taxon>Pseudomonadati</taxon>
        <taxon>Thermodesulfobacteriota</taxon>
        <taxon>Desulfobulbia</taxon>
        <taxon>Desulfobulbales</taxon>
        <taxon>Desulfocapsaceae</taxon>
        <taxon>Desulfofustis</taxon>
    </lineage>
</organism>
<feature type="binding site" evidence="7">
    <location>
        <position position="143"/>
    </location>
    <ligand>
        <name>Zn(2+)</name>
        <dbReference type="ChEBI" id="CHEBI:29105"/>
        <label>1</label>
    </ligand>
</feature>
<dbReference type="PROSITE" id="PS51432">
    <property type="entry name" value="AP_NUCLEASE_F2_4"/>
    <property type="match status" value="1"/>
</dbReference>
<evidence type="ECO:0000259" key="8">
    <source>
        <dbReference type="Pfam" id="PF01261"/>
    </source>
</evidence>
<comment type="catalytic activity">
    <reaction evidence="7">
        <text>Endonucleolytic cleavage to 5'-phosphooligonucleotide end-products.</text>
        <dbReference type="EC" id="3.1.21.2"/>
    </reaction>
</comment>
<feature type="binding site" evidence="7">
    <location>
        <position position="259"/>
    </location>
    <ligand>
        <name>Zn(2+)</name>
        <dbReference type="ChEBI" id="CHEBI:29105"/>
        <label>2</label>
    </ligand>
</feature>
<feature type="binding site" evidence="7">
    <location>
        <position position="180"/>
    </location>
    <ligand>
        <name>Zn(2+)</name>
        <dbReference type="ChEBI" id="CHEBI:29105"/>
        <label>3</label>
    </ligand>
</feature>
<keyword evidence="5 7" id="KW-0862">Zinc</keyword>
<dbReference type="InterPro" id="IPR013022">
    <property type="entry name" value="Xyl_isomerase-like_TIM-brl"/>
</dbReference>
<proteinExistence type="inferred from homology"/>
<dbReference type="EC" id="3.1.21.2" evidence="7"/>
<keyword evidence="2 7" id="KW-0479">Metal-binding</keyword>
<keyword evidence="3 7" id="KW-0227">DNA damage</keyword>
<dbReference type="PROSITE" id="PS00730">
    <property type="entry name" value="AP_NUCLEASE_F2_2"/>
    <property type="match status" value="1"/>
</dbReference>
<feature type="binding site" evidence="7">
    <location>
        <position position="107"/>
    </location>
    <ligand>
        <name>Zn(2+)</name>
        <dbReference type="ChEBI" id="CHEBI:29105"/>
        <label>1</label>
    </ligand>
</feature>
<dbReference type="CDD" id="cd00019">
    <property type="entry name" value="AP2Ec"/>
    <property type="match status" value="1"/>
</dbReference>
<evidence type="ECO:0000256" key="4">
    <source>
        <dbReference type="ARBA" id="ARBA00022801"/>
    </source>
</evidence>
<dbReference type="SMART" id="SM00518">
    <property type="entry name" value="AP2Ec"/>
    <property type="match status" value="1"/>
</dbReference>
<feature type="binding site" evidence="7">
    <location>
        <position position="143"/>
    </location>
    <ligand>
        <name>Zn(2+)</name>
        <dbReference type="ChEBI" id="CHEBI:29105"/>
        <label>2</label>
    </ligand>
</feature>
<name>A0ABM7WE53_9BACT</name>
<reference evidence="9 10" key="1">
    <citation type="submission" date="2022-01" db="EMBL/GenBank/DDBJ databases">
        <title>Desulfofustis limnae sp. nov., a novel mesophilic sulfate-reducing bacterium isolated from marsh soil.</title>
        <authorList>
            <person name="Watanabe M."/>
            <person name="Takahashi A."/>
            <person name="Kojima H."/>
            <person name="Fukui M."/>
        </authorList>
    </citation>
    <scope>NUCLEOTIDE SEQUENCE [LARGE SCALE GENOMIC DNA]</scope>
    <source>
        <strain evidence="9 10">PPLL</strain>
    </source>
</reference>
<comment type="function">
    <text evidence="7">Endonuclease IV plays a role in DNA repair. It cleaves phosphodiester bonds at apurinic or apyrimidinic (AP) sites, generating a 3'-hydroxyl group and a 5'-terminal sugar phosphate.</text>
</comment>
<dbReference type="PANTHER" id="PTHR21445:SF0">
    <property type="entry name" value="APURINIC-APYRIMIDINIC ENDONUCLEASE"/>
    <property type="match status" value="1"/>
</dbReference>
<keyword evidence="4 7" id="KW-0378">Hydrolase</keyword>
<keyword evidence="7" id="KW-0540">Nuclease</keyword>
<feature type="binding site" evidence="7">
    <location>
        <position position="227"/>
    </location>
    <ligand>
        <name>Zn(2+)</name>
        <dbReference type="ChEBI" id="CHEBI:29105"/>
        <label>3</label>
    </ligand>
</feature>
<dbReference type="EMBL" id="AP025516">
    <property type="protein sequence ID" value="BDD89254.1"/>
    <property type="molecule type" value="Genomic_DNA"/>
</dbReference>
<protein>
    <recommendedName>
        <fullName evidence="7">Probable endonuclease 4</fullName>
        <ecNumber evidence="7">3.1.21.2</ecNumber>
    </recommendedName>
    <alternativeName>
        <fullName evidence="7">Endodeoxyribonuclease IV</fullName>
    </alternativeName>
    <alternativeName>
        <fullName evidence="7">Endonuclease IV</fullName>
    </alternativeName>
</protein>
<gene>
    <name evidence="7 9" type="primary">nfo</name>
    <name evidence="9" type="ORF">DPPLL_36190</name>
</gene>
<sequence length="283" mass="31335">MPFLGAHESVSGGLHMAFARIDKVGGQALQIFTRNQRQWRHPPLATSEVDQFLQEQSRHEGMIVASHASYLVNLAAGEEGLRRRSIDAFVEELRRCEQLQVPYVVLHPGAHGGDGLEAGLARLVTSLDEVLATVPGSSMVLLETTAGQGTGLGGTFEELALIRQRVQASERIGVCLDTCHVFAAGYDIRSKSGYQSVIRHFDESVGLQHLRLFHLNDSKKELGSRVDRHEHIGAGCIGVDGFRWLVNDDRFTRHAMILETPKGDDLQEDIENLQTLRRLLEQG</sequence>
<dbReference type="InterPro" id="IPR036237">
    <property type="entry name" value="Xyl_isomerase-like_sf"/>
</dbReference>
<feature type="domain" description="Xylose isomerase-like TIM barrel" evidence="8">
    <location>
        <begin position="18"/>
        <end position="274"/>
    </location>
</feature>